<protein>
    <submittedName>
        <fullName evidence="2">DUF1329 domain-containing protein</fullName>
    </submittedName>
</protein>
<evidence type="ECO:0000313" key="2">
    <source>
        <dbReference type="EMBL" id="PWN56152.1"/>
    </source>
</evidence>
<evidence type="ECO:0000313" key="3">
    <source>
        <dbReference type="Proteomes" id="UP000251800"/>
    </source>
</evidence>
<dbReference type="EMBL" id="QEQK01000006">
    <property type="protein sequence ID" value="PWN56152.1"/>
    <property type="molecule type" value="Genomic_DNA"/>
</dbReference>
<name>A0A363UL46_9GAMM</name>
<proteinExistence type="predicted"/>
<feature type="chain" id="PRO_5017015899" evidence="1">
    <location>
        <begin position="22"/>
        <end position="447"/>
    </location>
</feature>
<feature type="signal peptide" evidence="1">
    <location>
        <begin position="1"/>
        <end position="21"/>
    </location>
</feature>
<evidence type="ECO:0000256" key="1">
    <source>
        <dbReference type="SAM" id="SignalP"/>
    </source>
</evidence>
<dbReference type="Pfam" id="PF07044">
    <property type="entry name" value="DUF1329"/>
    <property type="match status" value="1"/>
</dbReference>
<dbReference type="Gene3D" id="2.50.20.10">
    <property type="entry name" value="Lipoprotein localisation LolA/LolB/LppX"/>
    <property type="match status" value="1"/>
</dbReference>
<keyword evidence="1" id="KW-0732">Signal</keyword>
<dbReference type="AlphaFoldDB" id="A0A363UL46"/>
<dbReference type="RefSeq" id="WP_109719923.1">
    <property type="nucleotide sequence ID" value="NZ_QEQK01000006.1"/>
</dbReference>
<gene>
    <name evidence="2" type="ORF">DEH80_07715</name>
</gene>
<comment type="caution">
    <text evidence="2">The sequence shown here is derived from an EMBL/GenBank/DDBJ whole genome shotgun (WGS) entry which is preliminary data.</text>
</comment>
<accession>A0A363UL46</accession>
<dbReference type="InterPro" id="IPR010752">
    <property type="entry name" value="DUF1329"/>
</dbReference>
<reference evidence="2 3" key="1">
    <citation type="submission" date="2018-05" db="EMBL/GenBank/DDBJ databases">
        <title>Abyssibacter profundi OUC007T gen. nov., sp. nov, a marine bacterium isolated from seawater of the Mariana Trench.</title>
        <authorList>
            <person name="Zhou S."/>
        </authorList>
    </citation>
    <scope>NUCLEOTIDE SEQUENCE [LARGE SCALE GENOMIC DNA]</scope>
    <source>
        <strain evidence="2 3">OUC007</strain>
    </source>
</reference>
<sequence>MRYTPMILAGALSLAAQPLLAKVSPEEAAKLGKELTPIGAERAGNADGTIPEWTGGLPALDIDEPTHWEDPFPDDKVLFTITKDNVDQYKDKLTVGHLALFNAYGDTYKMNVYKTRRSSGFPEEYYEYTKKNATNASLEGTDLLLGAEVGFPFPIPKNGAEVIWNHRLKYRGKAIQRFNNQFIVLPDGSYTQSTLREDVLFPYANLSGDHTVIDDKDDVTIYYVAEILSPPRNAGLFLMAWEHVDYRSAWLYPPALRRVRRAPSVAYDNPYEGTDGNQFYDQVDMYNGALDRFTWKLVGKKEMYIPVNSFRMNEAGVKYDDVIGKSHINQDLPRYELRRVWVVESDLKEGTTHKFGKRRFYVDEDSWNVVAVDCYDTRGNLWKVQEGHLIVERNLPASTTVPEVIYDLQARSYFATALRSEDEPNNPFVDYDTRFFDPRELKRRATR</sequence>
<organism evidence="2 3">
    <name type="scientific">Abyssibacter profundi</name>
    <dbReference type="NCBI Taxonomy" id="2182787"/>
    <lineage>
        <taxon>Bacteria</taxon>
        <taxon>Pseudomonadati</taxon>
        <taxon>Pseudomonadota</taxon>
        <taxon>Gammaproteobacteria</taxon>
        <taxon>Chromatiales</taxon>
        <taxon>Oceanococcaceae</taxon>
        <taxon>Abyssibacter</taxon>
    </lineage>
</organism>
<dbReference type="OrthoDB" id="178023at2"/>
<keyword evidence="3" id="KW-1185">Reference proteome</keyword>
<dbReference type="Proteomes" id="UP000251800">
    <property type="component" value="Unassembled WGS sequence"/>
</dbReference>
<dbReference type="CDD" id="cd16329">
    <property type="entry name" value="LolA_like"/>
    <property type="match status" value="1"/>
</dbReference>